<dbReference type="GO" id="GO:0047761">
    <property type="term" value="F:butyrate kinase activity"/>
    <property type="evidence" value="ECO:0007669"/>
    <property type="project" value="UniProtKB-EC"/>
</dbReference>
<gene>
    <name evidence="8" type="primary">buk2_15</name>
    <name evidence="8" type="ORF">SDC9_56522</name>
</gene>
<keyword evidence="4" id="KW-0547">Nucleotide-binding</keyword>
<dbReference type="PROSITE" id="PS01076">
    <property type="entry name" value="ACETATE_KINASE_2"/>
    <property type="match status" value="1"/>
</dbReference>
<name>A0A644X209_9ZZZZ</name>
<evidence type="ECO:0000256" key="3">
    <source>
        <dbReference type="ARBA" id="ARBA00022679"/>
    </source>
</evidence>
<dbReference type="SUPFAM" id="SSF53067">
    <property type="entry name" value="Actin-like ATPase domain"/>
    <property type="match status" value="2"/>
</dbReference>
<evidence type="ECO:0000256" key="4">
    <source>
        <dbReference type="ARBA" id="ARBA00022741"/>
    </source>
</evidence>
<organism evidence="8">
    <name type="scientific">bioreactor metagenome</name>
    <dbReference type="NCBI Taxonomy" id="1076179"/>
    <lineage>
        <taxon>unclassified sequences</taxon>
        <taxon>metagenomes</taxon>
        <taxon>ecological metagenomes</taxon>
    </lineage>
</organism>
<dbReference type="CDD" id="cd24011">
    <property type="entry name" value="ASKHA_NBD_BK"/>
    <property type="match status" value="1"/>
</dbReference>
<dbReference type="AlphaFoldDB" id="A0A644X209"/>
<accession>A0A644X209</accession>
<proteinExistence type="inferred from homology"/>
<dbReference type="NCBIfam" id="TIGR02707">
    <property type="entry name" value="butyr_kinase"/>
    <property type="match status" value="1"/>
</dbReference>
<evidence type="ECO:0000313" key="8">
    <source>
        <dbReference type="EMBL" id="MPM10195.1"/>
    </source>
</evidence>
<comment type="catalytic activity">
    <reaction evidence="7">
        <text>butanoate + ATP = butanoyl phosphate + ADP</text>
        <dbReference type="Rhea" id="RHEA:13585"/>
        <dbReference type="ChEBI" id="CHEBI:17968"/>
        <dbReference type="ChEBI" id="CHEBI:30616"/>
        <dbReference type="ChEBI" id="CHEBI:58079"/>
        <dbReference type="ChEBI" id="CHEBI:456216"/>
        <dbReference type="EC" id="2.7.2.7"/>
    </reaction>
</comment>
<keyword evidence="6" id="KW-0067">ATP-binding</keyword>
<dbReference type="InterPro" id="IPR023865">
    <property type="entry name" value="Aliphatic_acid_kinase_CS"/>
</dbReference>
<evidence type="ECO:0000256" key="7">
    <source>
        <dbReference type="ARBA" id="ARBA00048596"/>
    </source>
</evidence>
<dbReference type="InterPro" id="IPR043129">
    <property type="entry name" value="ATPase_NBD"/>
</dbReference>
<comment type="subcellular location">
    <subcellularLocation>
        <location evidence="1">Cytoplasm</location>
    </subcellularLocation>
</comment>
<dbReference type="HAMAP" id="MF_00542">
    <property type="entry name" value="Butyrate_kinase"/>
    <property type="match status" value="1"/>
</dbReference>
<evidence type="ECO:0000256" key="5">
    <source>
        <dbReference type="ARBA" id="ARBA00022777"/>
    </source>
</evidence>
<dbReference type="Pfam" id="PF00871">
    <property type="entry name" value="Acetate_kinase"/>
    <property type="match status" value="1"/>
</dbReference>
<dbReference type="NCBIfam" id="NF002834">
    <property type="entry name" value="PRK03011.1-5"/>
    <property type="match status" value="1"/>
</dbReference>
<dbReference type="PANTHER" id="PTHR21060:SF3">
    <property type="entry name" value="BUTYRATE KINASE 2-RELATED"/>
    <property type="match status" value="1"/>
</dbReference>
<keyword evidence="2" id="KW-0963">Cytoplasm</keyword>
<dbReference type="InterPro" id="IPR000890">
    <property type="entry name" value="Aliphatic_acid_kin_short-chain"/>
</dbReference>
<evidence type="ECO:0000256" key="1">
    <source>
        <dbReference type="ARBA" id="ARBA00004496"/>
    </source>
</evidence>
<dbReference type="GO" id="GO:0008776">
    <property type="term" value="F:acetate kinase activity"/>
    <property type="evidence" value="ECO:0007669"/>
    <property type="project" value="TreeGrafter"/>
</dbReference>
<reference evidence="8" key="1">
    <citation type="submission" date="2019-08" db="EMBL/GenBank/DDBJ databases">
        <authorList>
            <person name="Kucharzyk K."/>
            <person name="Murdoch R.W."/>
            <person name="Higgins S."/>
            <person name="Loffler F."/>
        </authorList>
    </citation>
    <scope>NUCLEOTIDE SEQUENCE</scope>
</reference>
<dbReference type="EC" id="2.7.2.7" evidence="8"/>
<dbReference type="GO" id="GO:0006083">
    <property type="term" value="P:acetate metabolic process"/>
    <property type="evidence" value="ECO:0007669"/>
    <property type="project" value="TreeGrafter"/>
</dbReference>
<dbReference type="Gene3D" id="3.30.420.40">
    <property type="match status" value="2"/>
</dbReference>
<dbReference type="EMBL" id="VSSQ01001663">
    <property type="protein sequence ID" value="MPM10195.1"/>
    <property type="molecule type" value="Genomic_DNA"/>
</dbReference>
<evidence type="ECO:0000256" key="6">
    <source>
        <dbReference type="ARBA" id="ARBA00022840"/>
    </source>
</evidence>
<dbReference type="PIRSF" id="PIRSF036458">
    <property type="entry name" value="Butyrate_kin"/>
    <property type="match status" value="1"/>
</dbReference>
<keyword evidence="3 8" id="KW-0808">Transferase</keyword>
<dbReference type="PRINTS" id="PR00471">
    <property type="entry name" value="ACETATEKNASE"/>
</dbReference>
<sequence>MKILTINPGGTSTKIAVFEDETQVFKTNVVHTADELIPFAHVCDEYDYRKKLILKALADGGFKMGEFCCVAGRGGLLDPIAGGTYLVNDRMIEHLRRAIHGEHASNLGAILARSIGDEYHIPSFVVDPVSVDELEPESRISGISDLEYPSWFHALNQKAVARWTAQRIGKRYEDCNFIIAHLGSGNSVVVHKKGKMADGSGGRTNGPFSPERSGGLPAYPLVELCYSGKYTREEMVAKLSSRGGMYDYLGTKDAQEVERRMAAGDEQAALVYRAYVYQIAKEIAMYSAALEGKIDRIVLTGGIANSAYVVEQVTRMVGFLAPIEVIAGEFEMEALALGALRVLRGEEKAKQYG</sequence>
<dbReference type="PANTHER" id="PTHR21060">
    <property type="entry name" value="ACETATE KINASE"/>
    <property type="match status" value="1"/>
</dbReference>
<keyword evidence="5 8" id="KW-0418">Kinase</keyword>
<protein>
    <submittedName>
        <fullName evidence="8">Putative butyrate kinase 2</fullName>
        <ecNumber evidence="8">2.7.2.7</ecNumber>
    </submittedName>
</protein>
<dbReference type="GO" id="GO:0005524">
    <property type="term" value="F:ATP binding"/>
    <property type="evidence" value="ECO:0007669"/>
    <property type="project" value="UniProtKB-KW"/>
</dbReference>
<evidence type="ECO:0000256" key="2">
    <source>
        <dbReference type="ARBA" id="ARBA00022490"/>
    </source>
</evidence>
<dbReference type="GO" id="GO:0005737">
    <property type="term" value="C:cytoplasm"/>
    <property type="evidence" value="ECO:0007669"/>
    <property type="project" value="UniProtKB-SubCell"/>
</dbReference>
<comment type="caution">
    <text evidence="8">The sequence shown here is derived from an EMBL/GenBank/DDBJ whole genome shotgun (WGS) entry which is preliminary data.</text>
</comment>
<dbReference type="InterPro" id="IPR011245">
    <property type="entry name" value="Butyrate_kin"/>
</dbReference>